<keyword evidence="2" id="KW-0479">Metal-binding</keyword>
<dbReference type="NCBIfam" id="TIGR01549">
    <property type="entry name" value="HAD-SF-IA-v1"/>
    <property type="match status" value="1"/>
</dbReference>
<organism evidence="5 6">
    <name type="scientific">Cytobacillus oceanisediminis</name>
    <dbReference type="NCBI Taxonomy" id="665099"/>
    <lineage>
        <taxon>Bacteria</taxon>
        <taxon>Bacillati</taxon>
        <taxon>Bacillota</taxon>
        <taxon>Bacilli</taxon>
        <taxon>Bacillales</taxon>
        <taxon>Bacillaceae</taxon>
        <taxon>Cytobacillus</taxon>
    </lineage>
</organism>
<dbReference type="NCBIfam" id="TIGR01509">
    <property type="entry name" value="HAD-SF-IA-v3"/>
    <property type="match status" value="1"/>
</dbReference>
<dbReference type="OrthoDB" id="9809962at2"/>
<dbReference type="PROSITE" id="PS01228">
    <property type="entry name" value="COF_1"/>
    <property type="match status" value="1"/>
</dbReference>
<comment type="cofactor">
    <cofactor evidence="1">
        <name>Mg(2+)</name>
        <dbReference type="ChEBI" id="CHEBI:18420"/>
    </cofactor>
</comment>
<dbReference type="InterPro" id="IPR006549">
    <property type="entry name" value="HAD-SF_hydro_IIIA"/>
</dbReference>
<name>A0A2V2ZTM7_9BACI</name>
<dbReference type="GO" id="GO:0044281">
    <property type="term" value="P:small molecule metabolic process"/>
    <property type="evidence" value="ECO:0007669"/>
    <property type="project" value="UniProtKB-ARBA"/>
</dbReference>
<gene>
    <name evidence="5" type="ORF">DFO73_116116</name>
</gene>
<dbReference type="InterPro" id="IPR041492">
    <property type="entry name" value="HAD_2"/>
</dbReference>
<dbReference type="SUPFAM" id="SSF56784">
    <property type="entry name" value="HAD-like"/>
    <property type="match status" value="1"/>
</dbReference>
<dbReference type="InterPro" id="IPR006439">
    <property type="entry name" value="HAD-SF_hydro_IA"/>
</dbReference>
<dbReference type="RefSeq" id="WP_110067190.1">
    <property type="nucleotide sequence ID" value="NZ_QGTW01000016.1"/>
</dbReference>
<evidence type="ECO:0000313" key="5">
    <source>
        <dbReference type="EMBL" id="PWW20301.1"/>
    </source>
</evidence>
<dbReference type="GO" id="GO:0046872">
    <property type="term" value="F:metal ion binding"/>
    <property type="evidence" value="ECO:0007669"/>
    <property type="project" value="UniProtKB-KW"/>
</dbReference>
<dbReference type="SFLD" id="SFLDS00003">
    <property type="entry name" value="Haloacid_Dehalogenase"/>
    <property type="match status" value="1"/>
</dbReference>
<dbReference type="Pfam" id="PF13419">
    <property type="entry name" value="HAD_2"/>
    <property type="match status" value="1"/>
</dbReference>
<dbReference type="InterPro" id="IPR036412">
    <property type="entry name" value="HAD-like_sf"/>
</dbReference>
<dbReference type="EMBL" id="QGTW01000016">
    <property type="protein sequence ID" value="PWW20301.1"/>
    <property type="molecule type" value="Genomic_DNA"/>
</dbReference>
<comment type="caution">
    <text evidence="5">The sequence shown here is derived from an EMBL/GenBank/DDBJ whole genome shotgun (WGS) entry which is preliminary data.</text>
</comment>
<dbReference type="PRINTS" id="PR00413">
    <property type="entry name" value="HADHALOGNASE"/>
</dbReference>
<evidence type="ECO:0000256" key="3">
    <source>
        <dbReference type="ARBA" id="ARBA00022801"/>
    </source>
</evidence>
<dbReference type="PANTHER" id="PTHR46470:SF2">
    <property type="entry name" value="GLYCERALDEHYDE 3-PHOSPHATE PHOSPHATASE"/>
    <property type="match status" value="1"/>
</dbReference>
<dbReference type="NCBIfam" id="TIGR01662">
    <property type="entry name" value="HAD-SF-IIIA"/>
    <property type="match status" value="1"/>
</dbReference>
<dbReference type="Proteomes" id="UP000247150">
    <property type="component" value="Unassembled WGS sequence"/>
</dbReference>
<protein>
    <submittedName>
        <fullName evidence="5">Putative hydrolase of the HAD superfamily</fullName>
    </submittedName>
</protein>
<evidence type="ECO:0000256" key="1">
    <source>
        <dbReference type="ARBA" id="ARBA00001946"/>
    </source>
</evidence>
<dbReference type="PANTHER" id="PTHR46470">
    <property type="entry name" value="N-ACYLNEURAMINATE-9-PHOSPHATASE"/>
    <property type="match status" value="1"/>
</dbReference>
<dbReference type="InterPro" id="IPR023214">
    <property type="entry name" value="HAD_sf"/>
</dbReference>
<evidence type="ECO:0000256" key="4">
    <source>
        <dbReference type="ARBA" id="ARBA00022842"/>
    </source>
</evidence>
<proteinExistence type="predicted"/>
<keyword evidence="4" id="KW-0460">Magnesium</keyword>
<dbReference type="SFLD" id="SFLDG01129">
    <property type="entry name" value="C1.5:_HAD__Beta-PGM__Phosphata"/>
    <property type="match status" value="1"/>
</dbReference>
<reference evidence="5 6" key="1">
    <citation type="submission" date="2018-05" db="EMBL/GenBank/DDBJ databases">
        <title>Freshwater and sediment microbial communities from various areas in North America, analyzing microbe dynamics in response to fracking.</title>
        <authorList>
            <person name="Lamendella R."/>
        </authorList>
    </citation>
    <scope>NUCLEOTIDE SEQUENCE [LARGE SCALE GENOMIC DNA]</scope>
    <source>
        <strain evidence="5 6">15_TX</strain>
    </source>
</reference>
<dbReference type="GO" id="GO:0016791">
    <property type="term" value="F:phosphatase activity"/>
    <property type="evidence" value="ECO:0007669"/>
    <property type="project" value="TreeGrafter"/>
</dbReference>
<accession>A0A2V2ZTM7</accession>
<keyword evidence="3 5" id="KW-0378">Hydrolase</keyword>
<dbReference type="SFLD" id="SFLDG01135">
    <property type="entry name" value="C1.5.6:_HAD__Beta-PGM__Phospha"/>
    <property type="match status" value="1"/>
</dbReference>
<evidence type="ECO:0000313" key="6">
    <source>
        <dbReference type="Proteomes" id="UP000247150"/>
    </source>
</evidence>
<dbReference type="AlphaFoldDB" id="A0A2V2ZTM7"/>
<dbReference type="Gene3D" id="1.10.150.520">
    <property type="match status" value="1"/>
</dbReference>
<evidence type="ECO:0000256" key="2">
    <source>
        <dbReference type="ARBA" id="ARBA00022723"/>
    </source>
</evidence>
<dbReference type="Gene3D" id="3.40.50.1000">
    <property type="entry name" value="HAD superfamily/HAD-like"/>
    <property type="match status" value="1"/>
</dbReference>
<dbReference type="InterPro" id="IPR051400">
    <property type="entry name" value="HAD-like_hydrolase"/>
</dbReference>
<sequence>MIKAVIFDLDGTLLNRDESVKMFIQKQYDRLNKLVGHIPKEKYVRRFIEIDNRGYVWKDKVYQQLVNEFEITEITWEELLQDYISQFKNNCISFPNLIGMLEELRTNNLVLGLITNGKGQFQMDNIRALGIEEFFEIILVSEWEGLKKPDPQIFKRALDQLNVSANESIFVGDHPDNDVKAARNVGMKGIWKKDFQWNNVEADFIVDNLGELPLIIENLRQQFIEPCSGV</sequence>